<proteinExistence type="predicted"/>
<sequence>MRLVPIGSLKNDSIVAKTIYNERGSILLKSNVSLTTSLIEKLRDNGIISVYIQDDYSLGEIQDVISPELRNKAVREVRQVFDMVQRDLHDQIIELQKGKKSIKKRLTMMADQKYFDQISGVIDDMMEDIGKNKDAMVGLVDIKNMNGFLYQHAVQVTVLSLVVGIDMKMGRVNLKELAIGAMLHDIGLAMIDHNLWVYKDDFTEEEKNIYKSHVELGYEFIKENTMLSGASIIPILEHHETYNGEGYPMGRRGNKIHKNARIVSVANVYDKMTSGINGIFIQPSEAIEYIMGNSGETGLFDIDIARRFVRRVVPYAIGSYVMMSNNEMAVVVGYNVNNPLRPILKVIEENKKLEDLKKIDLMAHENYKLTIIKTL</sequence>
<dbReference type="PANTHER" id="PTHR43155">
    <property type="entry name" value="CYCLIC DI-GMP PHOSPHODIESTERASE PA4108-RELATED"/>
    <property type="match status" value="1"/>
</dbReference>
<protein>
    <submittedName>
        <fullName evidence="2">HD family phosphohydrolase</fullName>
    </submittedName>
</protein>
<dbReference type="Pfam" id="PF13487">
    <property type="entry name" value="HD_5"/>
    <property type="match status" value="1"/>
</dbReference>
<dbReference type="Gene3D" id="1.10.3210.10">
    <property type="entry name" value="Hypothetical protein af1432"/>
    <property type="match status" value="1"/>
</dbReference>
<reference evidence="2 3" key="1">
    <citation type="submission" date="2018-09" db="EMBL/GenBank/DDBJ databases">
        <authorList>
            <person name="Postec A."/>
        </authorList>
    </citation>
    <scope>NUCLEOTIDE SEQUENCE [LARGE SCALE GENOMIC DNA]</scope>
    <source>
        <strain evidence="2">70B-A</strain>
    </source>
</reference>
<dbReference type="KEGG" id="cbar:PATL70BA_0733"/>
<dbReference type="InterPro" id="IPR003607">
    <property type="entry name" value="HD/PDEase_dom"/>
</dbReference>
<dbReference type="Proteomes" id="UP000279029">
    <property type="component" value="Chromosome"/>
</dbReference>
<accession>A0A3P7PTN5</accession>
<dbReference type="GO" id="GO:0016787">
    <property type="term" value="F:hydrolase activity"/>
    <property type="evidence" value="ECO:0007669"/>
    <property type="project" value="UniProtKB-KW"/>
</dbReference>
<dbReference type="PROSITE" id="PS51832">
    <property type="entry name" value="HD_GYP"/>
    <property type="match status" value="1"/>
</dbReference>
<keyword evidence="3" id="KW-1185">Reference proteome</keyword>
<dbReference type="OrthoDB" id="9804747at2"/>
<feature type="domain" description="HD-GYP" evidence="1">
    <location>
        <begin position="123"/>
        <end position="324"/>
    </location>
</feature>
<keyword evidence="2" id="KW-0378">Hydrolase</keyword>
<evidence type="ECO:0000313" key="2">
    <source>
        <dbReference type="EMBL" id="VDN46601.1"/>
    </source>
</evidence>
<evidence type="ECO:0000259" key="1">
    <source>
        <dbReference type="PROSITE" id="PS51832"/>
    </source>
</evidence>
<dbReference type="EMBL" id="LR130778">
    <property type="protein sequence ID" value="VDN46601.1"/>
    <property type="molecule type" value="Genomic_DNA"/>
</dbReference>
<dbReference type="SUPFAM" id="SSF109604">
    <property type="entry name" value="HD-domain/PDEase-like"/>
    <property type="match status" value="1"/>
</dbReference>
<dbReference type="InterPro" id="IPR037522">
    <property type="entry name" value="HD_GYP_dom"/>
</dbReference>
<dbReference type="RefSeq" id="WP_125136082.1">
    <property type="nucleotide sequence ID" value="NZ_LR130778.1"/>
</dbReference>
<dbReference type="CDD" id="cd00077">
    <property type="entry name" value="HDc"/>
    <property type="match status" value="1"/>
</dbReference>
<name>A0A3P7PTN5_9FIRM</name>
<organism evidence="2 3">
    <name type="scientific">Petrocella atlantisensis</name>
    <dbReference type="NCBI Taxonomy" id="2173034"/>
    <lineage>
        <taxon>Bacteria</taxon>
        <taxon>Bacillati</taxon>
        <taxon>Bacillota</taxon>
        <taxon>Clostridia</taxon>
        <taxon>Lachnospirales</taxon>
        <taxon>Vallitaleaceae</taxon>
        <taxon>Petrocella</taxon>
    </lineage>
</organism>
<gene>
    <name evidence="2" type="ORF">PATL70BA_0733</name>
</gene>
<evidence type="ECO:0000313" key="3">
    <source>
        <dbReference type="Proteomes" id="UP000279029"/>
    </source>
</evidence>
<dbReference type="AlphaFoldDB" id="A0A3P7PTN5"/>
<dbReference type="PANTHER" id="PTHR43155:SF2">
    <property type="entry name" value="CYCLIC DI-GMP PHOSPHODIESTERASE PA4108"/>
    <property type="match status" value="1"/>
</dbReference>